<reference evidence="1 2" key="1">
    <citation type="submission" date="2016-03" db="EMBL/GenBank/DDBJ databases">
        <title>Comparative genomics of human isolates of Fusobacterium necrophorum.</title>
        <authorList>
            <person name="Jensen A."/>
            <person name="Bank S."/>
            <person name="Andersen P.S."/>
            <person name="Kristensen L.H."/>
            <person name="Prag J."/>
        </authorList>
    </citation>
    <scope>NUCLEOTIDE SEQUENCE [LARGE SCALE GENOMIC DNA]</scope>
    <source>
        <strain evidence="1 2">LS_1264</strain>
    </source>
</reference>
<comment type="caution">
    <text evidence="1">The sequence shown here is derived from an EMBL/GenBank/DDBJ whole genome shotgun (WGS) entry which is preliminary data.</text>
</comment>
<gene>
    <name evidence="1" type="ORF">A2J07_00920</name>
</gene>
<organism evidence="1 2">
    <name type="scientific">Fusobacterium necrophorum subsp. funduliforme</name>
    <dbReference type="NCBI Taxonomy" id="143387"/>
    <lineage>
        <taxon>Bacteria</taxon>
        <taxon>Fusobacteriati</taxon>
        <taxon>Fusobacteriota</taxon>
        <taxon>Fusobacteriia</taxon>
        <taxon>Fusobacteriales</taxon>
        <taxon>Fusobacteriaceae</taxon>
        <taxon>Fusobacterium</taxon>
    </lineage>
</organism>
<sequence length="274" mass="32009">MMSEKKKQKLQALVDKYKNKLIFLKKDILWYLIDQIQELLEFAFMVEGKEVPEIILGDDSNERVNEKSRQDDASKIFIKLTKRCYYNSQTEDGDRSTKLFKSSGVILASYPTLQCETVAKINGENIPTVQGMFWSDNEFLISLKTKTIAEQFRIINVLERTLNVLGKKFSKLGIQVFGIANIEVPEKKDKDNLETAKIYFHIRVQEKVIHNKEFIVKAIQIIAEDNDPYEDLFYFEDEETEKQRKLFMENNINNLKGKKITNQLPYDCSFSSED</sequence>
<accession>A0A162J8G7</accession>
<evidence type="ECO:0000313" key="1">
    <source>
        <dbReference type="EMBL" id="KYL05331.1"/>
    </source>
</evidence>
<dbReference type="EMBL" id="LVEA01000001">
    <property type="protein sequence ID" value="KYL05331.1"/>
    <property type="molecule type" value="Genomic_DNA"/>
</dbReference>
<protein>
    <submittedName>
        <fullName evidence="1">Uncharacterized protein</fullName>
    </submittedName>
</protein>
<dbReference type="RefSeq" id="WP_062680898.1">
    <property type="nucleotide sequence ID" value="NZ_CAXOUF010000029.1"/>
</dbReference>
<dbReference type="AlphaFoldDB" id="A0A162J8G7"/>
<dbReference type="Proteomes" id="UP000075816">
    <property type="component" value="Unassembled WGS sequence"/>
</dbReference>
<evidence type="ECO:0000313" key="2">
    <source>
        <dbReference type="Proteomes" id="UP000075816"/>
    </source>
</evidence>
<name>A0A162J8G7_9FUSO</name>
<proteinExistence type="predicted"/>